<keyword evidence="1" id="KW-0472">Membrane</keyword>
<feature type="transmembrane region" description="Helical" evidence="1">
    <location>
        <begin position="138"/>
        <end position="162"/>
    </location>
</feature>
<keyword evidence="1" id="KW-1133">Transmembrane helix</keyword>
<reference evidence="3" key="1">
    <citation type="journal article" date="2016" name="Genome Announc.">
        <title>Draft genome sequences of fungus Aspergillus calidoustus.</title>
        <authorList>
            <person name="Horn F."/>
            <person name="Linde J."/>
            <person name="Mattern D.J."/>
            <person name="Walther G."/>
            <person name="Guthke R."/>
            <person name="Scherlach K."/>
            <person name="Martin K."/>
            <person name="Brakhage A.A."/>
            <person name="Petzke L."/>
            <person name="Valiante V."/>
        </authorList>
    </citation>
    <scope>NUCLEOTIDE SEQUENCE [LARGE SCALE GENOMIC DNA]</scope>
    <source>
        <strain evidence="3">SF006504</strain>
    </source>
</reference>
<keyword evidence="1" id="KW-0812">Transmembrane</keyword>
<sequence length="307" mass="33742">MPSELCQRHIQSPFPVIAHLFVCLLVPASYIPQLTRIATSNQNGNCAISGWYIILLTTSATAHLATRLNCISSSEAWKCVRHGELDGLDAFSALVVYIQPFLHWLSAILLLCLYVAFRSKPPTRHEGDIAATTPSNSAILAIVITHVAITLPLAFCLLHFMTGEDGPFNNPFVFVVHTYYELFLQTTGLLTSLTAFIPQLYLILTRARDSHHHFDEGTLSTLSIALQVLAFTLLAASQGWRMRQRPWTPSENGATWIVPTQTWSLKWWVKVLFGGGRAAGWLGLATSQLIVLCVALAVGGDAGYIAL</sequence>
<gene>
    <name evidence="2" type="ORF">ASPCAL02976</name>
</gene>
<feature type="transmembrane region" description="Helical" evidence="1">
    <location>
        <begin position="12"/>
        <end position="31"/>
    </location>
</feature>
<name>A0A0U5HGL2_ASPCI</name>
<dbReference type="STRING" id="454130.A0A0U5HGL2"/>
<evidence type="ECO:0000313" key="2">
    <source>
        <dbReference type="EMBL" id="CEN60540.1"/>
    </source>
</evidence>
<dbReference type="Proteomes" id="UP000054771">
    <property type="component" value="Unassembled WGS sequence"/>
</dbReference>
<evidence type="ECO:0000256" key="1">
    <source>
        <dbReference type="SAM" id="Phobius"/>
    </source>
</evidence>
<dbReference type="EMBL" id="CDMC01000002">
    <property type="protein sequence ID" value="CEN60540.1"/>
    <property type="molecule type" value="Genomic_DNA"/>
</dbReference>
<feature type="transmembrane region" description="Helical" evidence="1">
    <location>
        <begin position="182"/>
        <end position="204"/>
    </location>
</feature>
<accession>A0A0U5HGL2</accession>
<dbReference type="OrthoDB" id="4459389at2759"/>
<organism evidence="2 3">
    <name type="scientific">Aspergillus calidoustus</name>
    <dbReference type="NCBI Taxonomy" id="454130"/>
    <lineage>
        <taxon>Eukaryota</taxon>
        <taxon>Fungi</taxon>
        <taxon>Dikarya</taxon>
        <taxon>Ascomycota</taxon>
        <taxon>Pezizomycotina</taxon>
        <taxon>Eurotiomycetes</taxon>
        <taxon>Eurotiomycetidae</taxon>
        <taxon>Eurotiales</taxon>
        <taxon>Aspergillaceae</taxon>
        <taxon>Aspergillus</taxon>
        <taxon>Aspergillus subgen. Nidulantes</taxon>
    </lineage>
</organism>
<proteinExistence type="predicted"/>
<keyword evidence="3" id="KW-1185">Reference proteome</keyword>
<feature type="transmembrane region" description="Helical" evidence="1">
    <location>
        <begin position="94"/>
        <end position="117"/>
    </location>
</feature>
<feature type="transmembrane region" description="Helical" evidence="1">
    <location>
        <begin position="278"/>
        <end position="298"/>
    </location>
</feature>
<protein>
    <submittedName>
        <fullName evidence="2">Uncharacterized protein</fullName>
    </submittedName>
</protein>
<evidence type="ECO:0000313" key="3">
    <source>
        <dbReference type="Proteomes" id="UP000054771"/>
    </source>
</evidence>
<dbReference type="AlphaFoldDB" id="A0A0U5HGL2"/>
<feature type="transmembrane region" description="Helical" evidence="1">
    <location>
        <begin position="216"/>
        <end position="236"/>
    </location>
</feature>
<dbReference type="OMA" id="SENGATW"/>